<dbReference type="SMART" id="SM01049">
    <property type="entry name" value="Cache_2"/>
    <property type="match status" value="1"/>
</dbReference>
<dbReference type="Gene3D" id="3.30.450.20">
    <property type="entry name" value="PAS domain"/>
    <property type="match status" value="1"/>
</dbReference>
<dbReference type="PANTHER" id="PTHR43531">
    <property type="entry name" value="PROTEIN ICFG"/>
    <property type="match status" value="1"/>
</dbReference>
<dbReference type="InterPro" id="IPR003660">
    <property type="entry name" value="HAMP_dom"/>
</dbReference>
<accession>A0A934W957</accession>
<keyword evidence="3" id="KW-0488">Methylation</keyword>
<evidence type="ECO:0000313" key="11">
    <source>
        <dbReference type="EMBL" id="MBK4737653.1"/>
    </source>
</evidence>
<dbReference type="PROSITE" id="PS50885">
    <property type="entry name" value="HAMP"/>
    <property type="match status" value="1"/>
</dbReference>
<dbReference type="InterPro" id="IPR033480">
    <property type="entry name" value="sCache_2"/>
</dbReference>
<keyword evidence="6" id="KW-0472">Membrane</keyword>
<comment type="similarity">
    <text evidence="7">Belongs to the methyl-accepting chemotaxis (MCP) protein family.</text>
</comment>
<dbReference type="FunFam" id="1.10.287.950:FF:000001">
    <property type="entry name" value="Methyl-accepting chemotaxis sensory transducer"/>
    <property type="match status" value="1"/>
</dbReference>
<dbReference type="Pfam" id="PF00672">
    <property type="entry name" value="HAMP"/>
    <property type="match status" value="1"/>
</dbReference>
<protein>
    <submittedName>
        <fullName evidence="11">Cache domain-containing protein</fullName>
    </submittedName>
</protein>
<dbReference type="SUPFAM" id="SSF58104">
    <property type="entry name" value="Methyl-accepting chemotaxis protein (MCP) signaling domain"/>
    <property type="match status" value="1"/>
</dbReference>
<dbReference type="AlphaFoldDB" id="A0A934W957"/>
<dbReference type="CDD" id="cd11386">
    <property type="entry name" value="MCP_signal"/>
    <property type="match status" value="1"/>
</dbReference>
<keyword evidence="8" id="KW-0807">Transducer</keyword>
<evidence type="ECO:0000256" key="1">
    <source>
        <dbReference type="ARBA" id="ARBA00004651"/>
    </source>
</evidence>
<evidence type="ECO:0000256" key="2">
    <source>
        <dbReference type="ARBA" id="ARBA00022475"/>
    </source>
</evidence>
<dbReference type="GO" id="GO:0007165">
    <property type="term" value="P:signal transduction"/>
    <property type="evidence" value="ECO:0007669"/>
    <property type="project" value="UniProtKB-KW"/>
</dbReference>
<evidence type="ECO:0000256" key="4">
    <source>
        <dbReference type="ARBA" id="ARBA00022692"/>
    </source>
</evidence>
<evidence type="ECO:0000256" key="6">
    <source>
        <dbReference type="ARBA" id="ARBA00023136"/>
    </source>
</evidence>
<dbReference type="Pfam" id="PF17200">
    <property type="entry name" value="sCache_2"/>
    <property type="match status" value="1"/>
</dbReference>
<dbReference type="EMBL" id="JAEPBG010000013">
    <property type="protein sequence ID" value="MBK4737653.1"/>
    <property type="molecule type" value="Genomic_DNA"/>
</dbReference>
<reference evidence="11" key="1">
    <citation type="submission" date="2021-01" db="EMBL/GenBank/DDBJ databases">
        <title>Genome sequence of strain Noviherbaspirillum sp. DKR-6.</title>
        <authorList>
            <person name="Chaudhary D.K."/>
        </authorList>
    </citation>
    <scope>NUCLEOTIDE SEQUENCE</scope>
    <source>
        <strain evidence="11">DKR-6</strain>
    </source>
</reference>
<evidence type="ECO:0000313" key="12">
    <source>
        <dbReference type="Proteomes" id="UP000622890"/>
    </source>
</evidence>
<dbReference type="Gene3D" id="1.10.287.950">
    <property type="entry name" value="Methyl-accepting chemotaxis protein"/>
    <property type="match status" value="1"/>
</dbReference>
<comment type="subcellular location">
    <subcellularLocation>
        <location evidence="1">Cell membrane</location>
        <topology evidence="1">Multi-pass membrane protein</topology>
    </subcellularLocation>
</comment>
<dbReference type="GO" id="GO:0004888">
    <property type="term" value="F:transmembrane signaling receptor activity"/>
    <property type="evidence" value="ECO:0007669"/>
    <property type="project" value="TreeGrafter"/>
</dbReference>
<name>A0A934W957_9BURK</name>
<dbReference type="SMART" id="SM00283">
    <property type="entry name" value="MA"/>
    <property type="match status" value="1"/>
</dbReference>
<dbReference type="PROSITE" id="PS50111">
    <property type="entry name" value="CHEMOTAXIS_TRANSDUC_2"/>
    <property type="match status" value="1"/>
</dbReference>
<dbReference type="PANTHER" id="PTHR43531:SF14">
    <property type="entry name" value="METHYL-ACCEPTING CHEMOTAXIS PROTEIN I-RELATED"/>
    <property type="match status" value="1"/>
</dbReference>
<dbReference type="GO" id="GO:0005886">
    <property type="term" value="C:plasma membrane"/>
    <property type="evidence" value="ECO:0007669"/>
    <property type="project" value="UniProtKB-SubCell"/>
</dbReference>
<comment type="caution">
    <text evidence="11">The sequence shown here is derived from an EMBL/GenBank/DDBJ whole genome shotgun (WGS) entry which is preliminary data.</text>
</comment>
<gene>
    <name evidence="11" type="ORF">JJB74_23785</name>
</gene>
<evidence type="ECO:0000256" key="5">
    <source>
        <dbReference type="ARBA" id="ARBA00022989"/>
    </source>
</evidence>
<keyword evidence="2" id="KW-1003">Cell membrane</keyword>
<feature type="domain" description="Methyl-accepting transducer" evidence="9">
    <location>
        <begin position="253"/>
        <end position="482"/>
    </location>
</feature>
<dbReference type="GO" id="GO:0006935">
    <property type="term" value="P:chemotaxis"/>
    <property type="evidence" value="ECO:0007669"/>
    <property type="project" value="TreeGrafter"/>
</dbReference>
<dbReference type="SMART" id="SM00304">
    <property type="entry name" value="HAMP"/>
    <property type="match status" value="1"/>
</dbReference>
<dbReference type="Proteomes" id="UP000622890">
    <property type="component" value="Unassembled WGS sequence"/>
</dbReference>
<keyword evidence="4" id="KW-0812">Transmembrane</keyword>
<dbReference type="InterPro" id="IPR051310">
    <property type="entry name" value="MCP_chemotaxis"/>
</dbReference>
<dbReference type="Pfam" id="PF00015">
    <property type="entry name" value="MCPsignal"/>
    <property type="match status" value="1"/>
</dbReference>
<dbReference type="InterPro" id="IPR004089">
    <property type="entry name" value="MCPsignal_dom"/>
</dbReference>
<evidence type="ECO:0000259" key="9">
    <source>
        <dbReference type="PROSITE" id="PS50111"/>
    </source>
</evidence>
<keyword evidence="5" id="KW-1133">Transmembrane helix</keyword>
<dbReference type="CDD" id="cd06225">
    <property type="entry name" value="HAMP"/>
    <property type="match status" value="1"/>
</dbReference>
<evidence type="ECO:0000256" key="3">
    <source>
        <dbReference type="ARBA" id="ARBA00022481"/>
    </source>
</evidence>
<evidence type="ECO:0000259" key="10">
    <source>
        <dbReference type="PROSITE" id="PS50885"/>
    </source>
</evidence>
<organism evidence="11 12">
    <name type="scientific">Noviherbaspirillum pedocola</name>
    <dbReference type="NCBI Taxonomy" id="2801341"/>
    <lineage>
        <taxon>Bacteria</taxon>
        <taxon>Pseudomonadati</taxon>
        <taxon>Pseudomonadota</taxon>
        <taxon>Betaproteobacteria</taxon>
        <taxon>Burkholderiales</taxon>
        <taxon>Oxalobacteraceae</taxon>
        <taxon>Noviherbaspirillum</taxon>
    </lineage>
</organism>
<proteinExistence type="inferred from homology"/>
<sequence length="516" mass="54753">MNALVGIILMTAFVLYQERELVLAERQNGVKEAVETVHGTLAYYHEKVIGNELTLAEAQRRALGAIRKMRYGDGEYFWVNDMTLRMLMHPVKPELDNTDISNIQDPTGARIFANMLELVKKSGAGFERYMWPKPGSEAPVPKVSYVKGFAPWGWVIGSGVYLDKVNTTVWQQTKMALLMAAGIGGALFGIGLTIARSITRPIGEAIDVAQRVAKGDLTSTIDVSSQSETGQLMRALKEMNDSLVRIVGNVHNSTDAIAAASSQIASGNLDFSNRTEEQASSLEQTASAMEELTATVRQNAANAEAANRLAESAVSVAQNGGNIVSQVVTTMASIHACSTQVSDITGVIDGIAFQTNILALNAAVEAARAGEQGRGFAVVASEVRNLAQRCASAAKEIKSLIGNSVSQVQSGSQLARQAGTTMQDVITSIEQVHDIMVGITTASNEQSAGIEQVGKAVSHLDQVTQQNAALVEEAAAAAGSLRQQAADLRGLVAVFHIGRADAVSAPTPQIAYQGSR</sequence>
<evidence type="ECO:0000256" key="7">
    <source>
        <dbReference type="ARBA" id="ARBA00029447"/>
    </source>
</evidence>
<evidence type="ECO:0000256" key="8">
    <source>
        <dbReference type="PROSITE-ProRule" id="PRU00284"/>
    </source>
</evidence>
<feature type="domain" description="HAMP" evidence="10">
    <location>
        <begin position="196"/>
        <end position="248"/>
    </location>
</feature>
<keyword evidence="12" id="KW-1185">Reference proteome</keyword>